<keyword evidence="1" id="KW-0378">Hydrolase</keyword>
<dbReference type="InterPro" id="IPR017853">
    <property type="entry name" value="GH"/>
</dbReference>
<dbReference type="Proteomes" id="UP000183015">
    <property type="component" value="Unassembled WGS sequence"/>
</dbReference>
<dbReference type="eggNOG" id="COG3858">
    <property type="taxonomic scope" value="Bacteria"/>
</dbReference>
<accession>A0A1H7XBL8</accession>
<dbReference type="EMBL" id="FOAZ01000023">
    <property type="protein sequence ID" value="SEM31200.1"/>
    <property type="molecule type" value="Genomic_DNA"/>
</dbReference>
<organism evidence="1 2">
    <name type="scientific">Streptacidiphilus jiangxiensis</name>
    <dbReference type="NCBI Taxonomy" id="235985"/>
    <lineage>
        <taxon>Bacteria</taxon>
        <taxon>Bacillati</taxon>
        <taxon>Actinomycetota</taxon>
        <taxon>Actinomycetes</taxon>
        <taxon>Kitasatosporales</taxon>
        <taxon>Streptomycetaceae</taxon>
        <taxon>Streptacidiphilus</taxon>
    </lineage>
</organism>
<evidence type="ECO:0000313" key="2">
    <source>
        <dbReference type="Proteomes" id="UP000183015"/>
    </source>
</evidence>
<proteinExistence type="predicted"/>
<reference evidence="2" key="1">
    <citation type="submission" date="2016-10" db="EMBL/GenBank/DDBJ databases">
        <authorList>
            <person name="Varghese N."/>
        </authorList>
    </citation>
    <scope>NUCLEOTIDE SEQUENCE [LARGE SCALE GENOMIC DNA]</scope>
    <source>
        <strain evidence="2">DSM 45096 / BCRC 16803 / CGMCC 4.1857 / CIP 109030 / JCM 12277 / KCTC 19219 / NBRC 100920 / 33214</strain>
    </source>
</reference>
<dbReference type="AlphaFoldDB" id="A0A1H7XBL8"/>
<keyword evidence="2" id="KW-1185">Reference proteome</keyword>
<name>A0A1H7XBL8_STRJI</name>
<sequence length="336" mass="35611">MRWWHWGARRAAVPLLTLALALLPFGQLWAAGAGRAADARTQGHDAVWLGHAWVDGRHTEADAVALLHHLGGAGTGFGVRDLYVHVGPTGDDGTLDPALAPRAAWVIATFHRLAPGVRVQAWLGDVVASEGPTGLDLARAATRDHLVAAAASLLALGFDGINLDTEPVHSGDAGYLALLDRLHTLTRAHGRVLSVAVPQTDPLPPLRFLAGALTGHPKWWSRAYLAEVARRVDQIDVMAYDSAMPLRSLFAGYLAQQTTLALAAAPRSVDVLIGLPAYREDSLGHHASAETIPAALQGIRAGLAASPPHDRPFGVALYADFSASDADWSAYRDGWG</sequence>
<evidence type="ECO:0000313" key="1">
    <source>
        <dbReference type="EMBL" id="SEM31200.1"/>
    </source>
</evidence>
<dbReference type="SUPFAM" id="SSF51445">
    <property type="entry name" value="(Trans)glycosidases"/>
    <property type="match status" value="1"/>
</dbReference>
<gene>
    <name evidence="1" type="ORF">SAMN05414137_12393</name>
</gene>
<dbReference type="GO" id="GO:0016787">
    <property type="term" value="F:hydrolase activity"/>
    <property type="evidence" value="ECO:0007669"/>
    <property type="project" value="UniProtKB-KW"/>
</dbReference>
<dbReference type="Gene3D" id="3.20.20.80">
    <property type="entry name" value="Glycosidases"/>
    <property type="match status" value="1"/>
</dbReference>
<dbReference type="STRING" id="235985.SAMN05414137_12393"/>
<protein>
    <submittedName>
        <fullName evidence="1">Glycosyl hydrolases family 18</fullName>
    </submittedName>
</protein>